<gene>
    <name evidence="1" type="ORF">JOQ06_012344</name>
</gene>
<proteinExistence type="predicted"/>
<reference evidence="1" key="1">
    <citation type="submission" date="2022-11" db="EMBL/GenBank/DDBJ databases">
        <title>Chromosome-level genome of Pogonophryne albipinna.</title>
        <authorList>
            <person name="Jo E."/>
        </authorList>
    </citation>
    <scope>NUCLEOTIDE SEQUENCE</scope>
    <source>
        <strain evidence="1">SGF0006</strain>
        <tissue evidence="1">Muscle</tissue>
    </source>
</reference>
<dbReference type="EMBL" id="JAPTMU010000006">
    <property type="protein sequence ID" value="KAJ4942478.1"/>
    <property type="molecule type" value="Genomic_DNA"/>
</dbReference>
<dbReference type="Proteomes" id="UP001219934">
    <property type="component" value="Unassembled WGS sequence"/>
</dbReference>
<protein>
    <submittedName>
        <fullName evidence="1">Uncharacterized protein</fullName>
    </submittedName>
</protein>
<sequence length="89" mass="10074">MPTQKVCLTCKQNIGVASKKCKQCGAIQPYKEKLAKQKEKVAKEWKAMQQKNHSINKVYDSTNVLTRQLGSYTMVIMADIRIEGSGQLR</sequence>
<evidence type="ECO:0000313" key="1">
    <source>
        <dbReference type="EMBL" id="KAJ4942478.1"/>
    </source>
</evidence>
<organism evidence="1 2">
    <name type="scientific">Pogonophryne albipinna</name>
    <dbReference type="NCBI Taxonomy" id="1090488"/>
    <lineage>
        <taxon>Eukaryota</taxon>
        <taxon>Metazoa</taxon>
        <taxon>Chordata</taxon>
        <taxon>Craniata</taxon>
        <taxon>Vertebrata</taxon>
        <taxon>Euteleostomi</taxon>
        <taxon>Actinopterygii</taxon>
        <taxon>Neopterygii</taxon>
        <taxon>Teleostei</taxon>
        <taxon>Neoteleostei</taxon>
        <taxon>Acanthomorphata</taxon>
        <taxon>Eupercaria</taxon>
        <taxon>Perciformes</taxon>
        <taxon>Notothenioidei</taxon>
        <taxon>Pogonophryne</taxon>
    </lineage>
</organism>
<accession>A0AAD6BCZ2</accession>
<feature type="non-terminal residue" evidence="1">
    <location>
        <position position="1"/>
    </location>
</feature>
<name>A0AAD6BCZ2_9TELE</name>
<evidence type="ECO:0000313" key="2">
    <source>
        <dbReference type="Proteomes" id="UP001219934"/>
    </source>
</evidence>
<dbReference type="AlphaFoldDB" id="A0AAD6BCZ2"/>
<keyword evidence="2" id="KW-1185">Reference proteome</keyword>
<comment type="caution">
    <text evidence="1">The sequence shown here is derived from an EMBL/GenBank/DDBJ whole genome shotgun (WGS) entry which is preliminary data.</text>
</comment>